<sequence length="219" mass="23157">MTTKAKICGLSTPETVKTAFDGGAAYLGFVFFARSPRNVEPETAARLVEPLKSDFGRGRGVQTVAVTVDPDDALIDRLMATMRPDLIQVHGKETPSRVREIAQRSGVGVIKAFSVSSSADVDQAKAYETVAEQFLFDARPVEGSALPGGTGARFDWSLLQGRRFSRPHFLAGGLDPWNVGAAVAASGAPLVDVSSGVERGPGLKDPALITAFLDAVKRA</sequence>
<evidence type="ECO:0000256" key="8">
    <source>
        <dbReference type="ARBA" id="ARBA00023235"/>
    </source>
</evidence>
<dbReference type="EMBL" id="PJRS01000001">
    <property type="protein sequence ID" value="PLR28929.1"/>
    <property type="molecule type" value="Genomic_DNA"/>
</dbReference>
<dbReference type="CDD" id="cd00405">
    <property type="entry name" value="PRAI"/>
    <property type="match status" value="1"/>
</dbReference>
<comment type="similarity">
    <text evidence="9">Belongs to the TrpF family.</text>
</comment>
<dbReference type="HAMAP" id="MF_00135">
    <property type="entry name" value="PRAI"/>
    <property type="match status" value="1"/>
</dbReference>
<dbReference type="InterPro" id="IPR011060">
    <property type="entry name" value="RibuloseP-bd_barrel"/>
</dbReference>
<organism evidence="11 12">
    <name type="scientific">Caulobacter zeae</name>
    <dbReference type="NCBI Taxonomy" id="2055137"/>
    <lineage>
        <taxon>Bacteria</taxon>
        <taxon>Pseudomonadati</taxon>
        <taxon>Pseudomonadota</taxon>
        <taxon>Alphaproteobacteria</taxon>
        <taxon>Caulobacterales</taxon>
        <taxon>Caulobacteraceae</taxon>
        <taxon>Caulobacter</taxon>
    </lineage>
</organism>
<dbReference type="InterPro" id="IPR044643">
    <property type="entry name" value="TrpF_fam"/>
</dbReference>
<dbReference type="GO" id="GO:0000162">
    <property type="term" value="P:L-tryptophan biosynthetic process"/>
    <property type="evidence" value="ECO:0007669"/>
    <property type="project" value="UniProtKB-UniRule"/>
</dbReference>
<dbReference type="PANTHER" id="PTHR42894">
    <property type="entry name" value="N-(5'-PHOSPHORIBOSYL)ANTHRANILATE ISOMERASE"/>
    <property type="match status" value="1"/>
</dbReference>
<dbReference type="UniPathway" id="UPA00035">
    <property type="reaction ID" value="UER00042"/>
</dbReference>
<dbReference type="NCBIfam" id="NF002295">
    <property type="entry name" value="PRK01222.1-1"/>
    <property type="match status" value="1"/>
</dbReference>
<feature type="domain" description="N-(5'phosphoribosyl) anthranilate isomerase (PRAI)" evidence="10">
    <location>
        <begin position="5"/>
        <end position="214"/>
    </location>
</feature>
<dbReference type="Pfam" id="PF00697">
    <property type="entry name" value="PRAI"/>
    <property type="match status" value="1"/>
</dbReference>
<keyword evidence="8 9" id="KW-0413">Isomerase</keyword>
<dbReference type="InterPro" id="IPR013785">
    <property type="entry name" value="Aldolase_TIM"/>
</dbReference>
<protein>
    <recommendedName>
        <fullName evidence="4 9">N-(5'-phosphoribosyl)anthranilate isomerase</fullName>
        <shortName evidence="9">PRAI</shortName>
        <ecNumber evidence="3 9">5.3.1.24</ecNumber>
    </recommendedName>
</protein>
<dbReference type="AlphaFoldDB" id="A0A2N5DS90"/>
<evidence type="ECO:0000256" key="1">
    <source>
        <dbReference type="ARBA" id="ARBA00001164"/>
    </source>
</evidence>
<evidence type="ECO:0000313" key="12">
    <source>
        <dbReference type="Proteomes" id="UP000234479"/>
    </source>
</evidence>
<evidence type="ECO:0000256" key="6">
    <source>
        <dbReference type="ARBA" id="ARBA00022822"/>
    </source>
</evidence>
<name>A0A2N5DS90_9CAUL</name>
<dbReference type="InterPro" id="IPR001240">
    <property type="entry name" value="PRAI_dom"/>
</dbReference>
<dbReference type="Gene3D" id="3.20.20.70">
    <property type="entry name" value="Aldolase class I"/>
    <property type="match status" value="1"/>
</dbReference>
<keyword evidence="7 9" id="KW-0057">Aromatic amino acid biosynthesis</keyword>
<evidence type="ECO:0000256" key="3">
    <source>
        <dbReference type="ARBA" id="ARBA00012572"/>
    </source>
</evidence>
<dbReference type="OrthoDB" id="9796196at2"/>
<comment type="pathway">
    <text evidence="2 9">Amino-acid biosynthesis; L-tryptophan biosynthesis; L-tryptophan from chorismate: step 3/5.</text>
</comment>
<comment type="catalytic activity">
    <reaction evidence="1 9">
        <text>N-(5-phospho-beta-D-ribosyl)anthranilate = 1-(2-carboxyphenylamino)-1-deoxy-D-ribulose 5-phosphate</text>
        <dbReference type="Rhea" id="RHEA:21540"/>
        <dbReference type="ChEBI" id="CHEBI:18277"/>
        <dbReference type="ChEBI" id="CHEBI:58613"/>
        <dbReference type="EC" id="5.3.1.24"/>
    </reaction>
</comment>
<proteinExistence type="inferred from homology"/>
<evidence type="ECO:0000256" key="4">
    <source>
        <dbReference type="ARBA" id="ARBA00022272"/>
    </source>
</evidence>
<evidence type="ECO:0000313" key="11">
    <source>
        <dbReference type="EMBL" id="PLR28929.1"/>
    </source>
</evidence>
<dbReference type="GO" id="GO:0004640">
    <property type="term" value="F:phosphoribosylanthranilate isomerase activity"/>
    <property type="evidence" value="ECO:0007669"/>
    <property type="project" value="UniProtKB-UniRule"/>
</dbReference>
<keyword evidence="6 9" id="KW-0822">Tryptophan biosynthesis</keyword>
<accession>A0A2N5DS90</accession>
<evidence type="ECO:0000256" key="2">
    <source>
        <dbReference type="ARBA" id="ARBA00004664"/>
    </source>
</evidence>
<dbReference type="SUPFAM" id="SSF51366">
    <property type="entry name" value="Ribulose-phoshate binding barrel"/>
    <property type="match status" value="1"/>
</dbReference>
<evidence type="ECO:0000256" key="7">
    <source>
        <dbReference type="ARBA" id="ARBA00023141"/>
    </source>
</evidence>
<evidence type="ECO:0000259" key="10">
    <source>
        <dbReference type="Pfam" id="PF00697"/>
    </source>
</evidence>
<reference evidence="11 12" key="1">
    <citation type="submission" date="2017-12" db="EMBL/GenBank/DDBJ databases">
        <title>The genome sequence of Caulobacter sp. 410.</title>
        <authorList>
            <person name="Gao J."/>
            <person name="Mao X."/>
            <person name="Sun J."/>
        </authorList>
    </citation>
    <scope>NUCLEOTIDE SEQUENCE [LARGE SCALE GENOMIC DNA]</scope>
    <source>
        <strain evidence="11 12">410</strain>
    </source>
</reference>
<keyword evidence="5 9" id="KW-0028">Amino-acid biosynthesis</keyword>
<dbReference type="EC" id="5.3.1.24" evidence="3 9"/>
<dbReference type="Proteomes" id="UP000234479">
    <property type="component" value="Unassembled WGS sequence"/>
</dbReference>
<comment type="caution">
    <text evidence="11">The sequence shown here is derived from an EMBL/GenBank/DDBJ whole genome shotgun (WGS) entry which is preliminary data.</text>
</comment>
<gene>
    <name evidence="9" type="primary">trpF</name>
    <name evidence="11" type="ORF">SGCZBJ_00370</name>
</gene>
<dbReference type="PANTHER" id="PTHR42894:SF1">
    <property type="entry name" value="N-(5'-PHOSPHORIBOSYL)ANTHRANILATE ISOMERASE"/>
    <property type="match status" value="1"/>
</dbReference>
<keyword evidence="12" id="KW-1185">Reference proteome</keyword>
<dbReference type="RefSeq" id="WP_101716054.1">
    <property type="nucleotide sequence ID" value="NZ_PJRS01000001.1"/>
</dbReference>
<evidence type="ECO:0000256" key="9">
    <source>
        <dbReference type="HAMAP-Rule" id="MF_00135"/>
    </source>
</evidence>
<evidence type="ECO:0000256" key="5">
    <source>
        <dbReference type="ARBA" id="ARBA00022605"/>
    </source>
</evidence>